<gene>
    <name evidence="1" type="ORF">Lp19_3440</name>
</gene>
<comment type="caution">
    <text evidence="1">The sequence shown here is derived from an EMBL/GenBank/DDBJ whole genome shotgun (WGS) entry which is preliminary data.</text>
</comment>
<evidence type="ECO:0008006" key="3">
    <source>
        <dbReference type="Google" id="ProtNLM"/>
    </source>
</evidence>
<dbReference type="PATRIC" id="fig|1590.201.peg.3375"/>
<dbReference type="AlphaFoldDB" id="A0A165R618"/>
<accession>A0A165R618</accession>
<evidence type="ECO:0000313" key="2">
    <source>
        <dbReference type="Proteomes" id="UP000076882"/>
    </source>
</evidence>
<dbReference type="InterPro" id="IPR008524">
    <property type="entry name" value="DUF806"/>
</dbReference>
<proteinExistence type="predicted"/>
<dbReference type="Proteomes" id="UP000076882">
    <property type="component" value="Unassembled WGS sequence"/>
</dbReference>
<evidence type="ECO:0000313" key="1">
    <source>
        <dbReference type="EMBL" id="KZU92154.1"/>
    </source>
</evidence>
<sequence>MTPVAFIRSIIVANINEIPELAVEHIHSFFIPTNDTSTDEPLVVVSGLPERSQDYGNGIPFQSTKQVQIQLYYPKDYLGDMDAIEAGLKQVLLANDIRCYSDAGQTLTPDSESITNTLKFNYIKEAI</sequence>
<dbReference type="EMBL" id="LUXM01000040">
    <property type="protein sequence ID" value="KZU92154.1"/>
    <property type="molecule type" value="Genomic_DNA"/>
</dbReference>
<protein>
    <recommendedName>
        <fullName evidence="3">DUF806 family protein</fullName>
    </recommendedName>
</protein>
<organism evidence="1 2">
    <name type="scientific">Lactiplantibacillus plantarum</name>
    <name type="common">Lactobacillus plantarum</name>
    <dbReference type="NCBI Taxonomy" id="1590"/>
    <lineage>
        <taxon>Bacteria</taxon>
        <taxon>Bacillati</taxon>
        <taxon>Bacillota</taxon>
        <taxon>Bacilli</taxon>
        <taxon>Lactobacillales</taxon>
        <taxon>Lactobacillaceae</taxon>
        <taxon>Lactiplantibacillus</taxon>
    </lineage>
</organism>
<name>A0A165R618_LACPN</name>
<reference evidence="1 2" key="1">
    <citation type="submission" date="2016-03" db="EMBL/GenBank/DDBJ databases">
        <title>Comparative genomics of 54 Lactobacillus plantarum strains reveals genomic uncoupling from niche constraints.</title>
        <authorList>
            <person name="Martino M.E."/>
        </authorList>
    </citation>
    <scope>NUCLEOTIDE SEQUENCE [LARGE SCALE GENOMIC DNA]</scope>
    <source>
        <strain evidence="1 2">19.1</strain>
    </source>
</reference>
<dbReference type="Pfam" id="PF05657">
    <property type="entry name" value="DUF806"/>
    <property type="match status" value="1"/>
</dbReference>